<name>A0A0H1BQD3_9EURO</name>
<dbReference type="EMBL" id="LDEV01000259">
    <property type="protein sequence ID" value="KLJ13545.1"/>
    <property type="molecule type" value="Genomic_DNA"/>
</dbReference>
<proteinExistence type="predicted"/>
<evidence type="ECO:0000313" key="2">
    <source>
        <dbReference type="Proteomes" id="UP000053573"/>
    </source>
</evidence>
<accession>A0A0H1BQD3</accession>
<comment type="caution">
    <text evidence="1">The sequence shown here is derived from an EMBL/GenBank/DDBJ whole genome shotgun (WGS) entry which is preliminary data.</text>
</comment>
<dbReference type="Proteomes" id="UP000053573">
    <property type="component" value="Unassembled WGS sequence"/>
</dbReference>
<gene>
    <name evidence="1" type="ORF">EMPG_11503</name>
</gene>
<evidence type="ECO:0000313" key="1">
    <source>
        <dbReference type="EMBL" id="KLJ13545.1"/>
    </source>
</evidence>
<reference evidence="2" key="1">
    <citation type="journal article" date="2015" name="PLoS Genet.">
        <title>The dynamic genome and transcriptome of the human fungal pathogen Blastomyces and close relative Emmonsia.</title>
        <authorList>
            <person name="Munoz J.F."/>
            <person name="Gauthier G.M."/>
            <person name="Desjardins C.A."/>
            <person name="Gallo J.E."/>
            <person name="Holder J."/>
            <person name="Sullivan T.D."/>
            <person name="Marty A.J."/>
            <person name="Carmen J.C."/>
            <person name="Chen Z."/>
            <person name="Ding L."/>
            <person name="Gujja S."/>
            <person name="Magrini V."/>
            <person name="Misas E."/>
            <person name="Mitreva M."/>
            <person name="Priest M."/>
            <person name="Saif S."/>
            <person name="Whiston E.A."/>
            <person name="Young S."/>
            <person name="Zeng Q."/>
            <person name="Goldman W.E."/>
            <person name="Mardis E.R."/>
            <person name="Taylor J.W."/>
            <person name="McEwen J.G."/>
            <person name="Clay O.K."/>
            <person name="Klein B.S."/>
            <person name="Cuomo C.A."/>
        </authorList>
    </citation>
    <scope>NUCLEOTIDE SEQUENCE [LARGE SCALE GENOMIC DNA]</scope>
    <source>
        <strain evidence="2">UAMH 139</strain>
    </source>
</reference>
<sequence>MPSSSHRARWAINWLCARCYINHLILSSVAGRVTSSCTNAAWPRCFHKRISSPC</sequence>
<protein>
    <submittedName>
        <fullName evidence="1">Uncharacterized protein</fullName>
    </submittedName>
</protein>
<keyword evidence="2" id="KW-1185">Reference proteome</keyword>
<dbReference type="AlphaFoldDB" id="A0A0H1BQD3"/>
<organism evidence="1 2">
    <name type="scientific">Blastomyces silverae</name>
    <dbReference type="NCBI Taxonomy" id="2060906"/>
    <lineage>
        <taxon>Eukaryota</taxon>
        <taxon>Fungi</taxon>
        <taxon>Dikarya</taxon>
        <taxon>Ascomycota</taxon>
        <taxon>Pezizomycotina</taxon>
        <taxon>Eurotiomycetes</taxon>
        <taxon>Eurotiomycetidae</taxon>
        <taxon>Onygenales</taxon>
        <taxon>Ajellomycetaceae</taxon>
        <taxon>Blastomyces</taxon>
    </lineage>
</organism>